<sequence>MKRREFVVASASLAQLALLQTACRDSMVRCTAPPPVYAHVVDAHCHVFNGSDLAQERFIKVVLLKHYPRQAVSVLDIEDEDVLDGFVKLLTRLVGRTRTPNADAEIQVLDREARPQPGNADPAQNESLFIDALAGFVGENGLAVAADEGAAGLRKVRGAIFRAAGEDGIAVSSAEVEPAAAREVAAKAYRSKYDLGVLLRWFSLFTRYRYSLAEQLAADLRCQGMDARLLCPATVDFDHWLGQFIEDGPYQTPLPRQIRVMGRIARRAKGPVVHGYVAFDPLRKAIYDVSREGFDPLELVRSGIQQEGFIGVKMYPPMGFRAFGNGTAPAQTYPKPAVERLEQAIAQSTAQADEATRRAGQAIGLGRRLDTALAQLYDYCASQGVCILAHANNSNGSGDGYGARADPAFWLDVFARWPTLPVMLAHFGNFEFVSQAAPPGATGNERTWEWTLGRHFRDHPDAPVFADFSYLSEVVHKSPQELDAYAATFRAWIAAFDPDCRHIVFGTDWIMLGVDAGYADYARSVYAFFRDRVGLGAEPLRRIFELNAGRFLGLREGDSSRRRLLDFYAAHRLPASRLPVFAAG</sequence>
<dbReference type="RefSeq" id="WP_255914675.1">
    <property type="nucleotide sequence ID" value="NZ_JANFQO010000010.1"/>
</dbReference>
<evidence type="ECO:0000259" key="1">
    <source>
        <dbReference type="Pfam" id="PF04909"/>
    </source>
</evidence>
<organism evidence="2 3">
    <name type="scientific">Tahibacter harae</name>
    <dbReference type="NCBI Taxonomy" id="2963937"/>
    <lineage>
        <taxon>Bacteria</taxon>
        <taxon>Pseudomonadati</taxon>
        <taxon>Pseudomonadota</taxon>
        <taxon>Gammaproteobacteria</taxon>
        <taxon>Lysobacterales</taxon>
        <taxon>Rhodanobacteraceae</taxon>
        <taxon>Tahibacter</taxon>
    </lineage>
</organism>
<proteinExistence type="predicted"/>
<reference evidence="2" key="1">
    <citation type="submission" date="2022-07" db="EMBL/GenBank/DDBJ databases">
        <title>Tahibacter sp., a new gammaproteobacterium isolated from the silt sample collected at pig farm.</title>
        <authorList>
            <person name="Chen H."/>
        </authorList>
    </citation>
    <scope>NUCLEOTIDE SEQUENCE</scope>
    <source>
        <strain evidence="2">P2K</strain>
    </source>
</reference>
<dbReference type="InterPro" id="IPR032466">
    <property type="entry name" value="Metal_Hydrolase"/>
</dbReference>
<evidence type="ECO:0000313" key="2">
    <source>
        <dbReference type="EMBL" id="MCQ4165485.1"/>
    </source>
</evidence>
<protein>
    <submittedName>
        <fullName evidence="2">Amidohydrolase</fullName>
    </submittedName>
</protein>
<dbReference type="InterPro" id="IPR006680">
    <property type="entry name" value="Amidohydro-rel"/>
</dbReference>
<dbReference type="Proteomes" id="UP001165498">
    <property type="component" value="Unassembled WGS sequence"/>
</dbReference>
<dbReference type="Pfam" id="PF04909">
    <property type="entry name" value="Amidohydro_2"/>
    <property type="match status" value="1"/>
</dbReference>
<comment type="caution">
    <text evidence="2">The sequence shown here is derived from an EMBL/GenBank/DDBJ whole genome shotgun (WGS) entry which is preliminary data.</text>
</comment>
<dbReference type="EMBL" id="JANFQO010000010">
    <property type="protein sequence ID" value="MCQ4165485.1"/>
    <property type="molecule type" value="Genomic_DNA"/>
</dbReference>
<feature type="domain" description="Amidohydrolase-related" evidence="1">
    <location>
        <begin position="322"/>
        <end position="554"/>
    </location>
</feature>
<evidence type="ECO:0000313" key="3">
    <source>
        <dbReference type="Proteomes" id="UP001165498"/>
    </source>
</evidence>
<gene>
    <name evidence="2" type="ORF">NM961_12270</name>
</gene>
<dbReference type="SUPFAM" id="SSF51556">
    <property type="entry name" value="Metallo-dependent hydrolases"/>
    <property type="match status" value="1"/>
</dbReference>
<dbReference type="Gene3D" id="3.20.20.140">
    <property type="entry name" value="Metal-dependent hydrolases"/>
    <property type="match status" value="1"/>
</dbReference>
<keyword evidence="3" id="KW-1185">Reference proteome</keyword>
<name>A0ABT1QT64_9GAMM</name>
<accession>A0ABT1QT64</accession>